<evidence type="ECO:0000256" key="3">
    <source>
        <dbReference type="ARBA" id="ARBA00023163"/>
    </source>
</evidence>
<keyword evidence="1" id="KW-0805">Transcription regulation</keyword>
<dbReference type="PANTHER" id="PTHR30055">
    <property type="entry name" value="HTH-TYPE TRANSCRIPTIONAL REGULATOR RUTR"/>
    <property type="match status" value="1"/>
</dbReference>
<dbReference type="PROSITE" id="PS50977">
    <property type="entry name" value="HTH_TETR_2"/>
    <property type="match status" value="1"/>
</dbReference>
<dbReference type="InterPro" id="IPR050109">
    <property type="entry name" value="HTH-type_TetR-like_transc_reg"/>
</dbReference>
<dbReference type="Gene3D" id="1.10.357.10">
    <property type="entry name" value="Tetracycline Repressor, domain 2"/>
    <property type="match status" value="1"/>
</dbReference>
<evidence type="ECO:0000256" key="2">
    <source>
        <dbReference type="ARBA" id="ARBA00023125"/>
    </source>
</evidence>
<dbReference type="Proteomes" id="UP000772196">
    <property type="component" value="Unassembled WGS sequence"/>
</dbReference>
<evidence type="ECO:0000256" key="4">
    <source>
        <dbReference type="PROSITE-ProRule" id="PRU00335"/>
    </source>
</evidence>
<organism evidence="6 7">
    <name type="scientific">Streptomyces physcomitrii</name>
    <dbReference type="NCBI Taxonomy" id="2724184"/>
    <lineage>
        <taxon>Bacteria</taxon>
        <taxon>Bacillati</taxon>
        <taxon>Actinomycetota</taxon>
        <taxon>Actinomycetes</taxon>
        <taxon>Kitasatosporales</taxon>
        <taxon>Streptomycetaceae</taxon>
        <taxon>Streptomyces</taxon>
    </lineage>
</organism>
<evidence type="ECO:0000256" key="1">
    <source>
        <dbReference type="ARBA" id="ARBA00023015"/>
    </source>
</evidence>
<protein>
    <submittedName>
        <fullName evidence="6">TetR/AcrR family transcriptional regulator</fullName>
    </submittedName>
</protein>
<dbReference type="Pfam" id="PF00440">
    <property type="entry name" value="TetR_N"/>
    <property type="match status" value="1"/>
</dbReference>
<keyword evidence="3" id="KW-0804">Transcription</keyword>
<evidence type="ECO:0000313" key="7">
    <source>
        <dbReference type="Proteomes" id="UP000772196"/>
    </source>
</evidence>
<dbReference type="InterPro" id="IPR049445">
    <property type="entry name" value="TetR_SbtR-like_C"/>
</dbReference>
<reference evidence="6 7" key="1">
    <citation type="submission" date="2020-04" db="EMBL/GenBank/DDBJ databases">
        <title>Phylogenetic Diversity and Antibacterial Activity against Ralstonia solanacearum of Endophytic Actinomycete Isolated from Moss.</title>
        <authorList>
            <person name="Zhuang X."/>
        </authorList>
    </citation>
    <scope>NUCLEOTIDE SEQUENCE [LARGE SCALE GENOMIC DNA]</scope>
    <source>
        <strain evidence="6 7">LD120</strain>
    </source>
</reference>
<evidence type="ECO:0000259" key="5">
    <source>
        <dbReference type="PROSITE" id="PS50977"/>
    </source>
</evidence>
<evidence type="ECO:0000313" key="6">
    <source>
        <dbReference type="EMBL" id="NKI43326.1"/>
    </source>
</evidence>
<dbReference type="InterPro" id="IPR036271">
    <property type="entry name" value="Tet_transcr_reg_TetR-rel_C_sf"/>
</dbReference>
<proteinExistence type="predicted"/>
<comment type="caution">
    <text evidence="6">The sequence shown here is derived from an EMBL/GenBank/DDBJ whole genome shotgun (WGS) entry which is preliminary data.</text>
</comment>
<accession>A0ABX1H4N2</accession>
<feature type="DNA-binding region" description="H-T-H motif" evidence="4">
    <location>
        <begin position="41"/>
        <end position="60"/>
    </location>
</feature>
<name>A0ABX1H4N2_9ACTN</name>
<dbReference type="Pfam" id="PF21597">
    <property type="entry name" value="TetR_C_43"/>
    <property type="match status" value="1"/>
</dbReference>
<dbReference type="RefSeq" id="WP_168540954.1">
    <property type="nucleotide sequence ID" value="NZ_JAAWWP010000011.1"/>
</dbReference>
<dbReference type="SUPFAM" id="SSF48498">
    <property type="entry name" value="Tetracyclin repressor-like, C-terminal domain"/>
    <property type="match status" value="1"/>
</dbReference>
<dbReference type="InterPro" id="IPR001647">
    <property type="entry name" value="HTH_TetR"/>
</dbReference>
<dbReference type="PANTHER" id="PTHR30055:SF234">
    <property type="entry name" value="HTH-TYPE TRANSCRIPTIONAL REGULATOR BETI"/>
    <property type="match status" value="1"/>
</dbReference>
<dbReference type="PRINTS" id="PR00455">
    <property type="entry name" value="HTHTETR"/>
</dbReference>
<dbReference type="InterPro" id="IPR009057">
    <property type="entry name" value="Homeodomain-like_sf"/>
</dbReference>
<keyword evidence="7" id="KW-1185">Reference proteome</keyword>
<keyword evidence="2 4" id="KW-0238">DNA-binding</keyword>
<feature type="domain" description="HTH tetR-type" evidence="5">
    <location>
        <begin position="19"/>
        <end position="78"/>
    </location>
</feature>
<sequence>MSTAAQTQRRGTRPRADALRNRERIVTAAREMFVELGAEAALDEVARRAGLGNATLYRHFPDRSALMHAVFLEVMGNVEGLARELLAETDDDTAAARNGADEDPGGADAFGALRRFAHGAAAERIGALCSLRFTDFDQNHPDLVAARARINADVEALMERARAAGQLRTDVTVEDLLVALAHLSRPLPGTVCLDLDAYFRRHLEIFLDGLRAPAHSELPGAPASLGVPPGA</sequence>
<dbReference type="EMBL" id="JAAWWP010000011">
    <property type="protein sequence ID" value="NKI43326.1"/>
    <property type="molecule type" value="Genomic_DNA"/>
</dbReference>
<dbReference type="SUPFAM" id="SSF46689">
    <property type="entry name" value="Homeodomain-like"/>
    <property type="match status" value="1"/>
</dbReference>
<gene>
    <name evidence="6" type="ORF">HFV08_19205</name>
</gene>